<reference evidence="1" key="1">
    <citation type="submission" date="2018-10" db="EMBL/GenBank/DDBJ databases">
        <title>Effector identification in a new, highly contiguous assembly of the strawberry crown rot pathogen Phytophthora cactorum.</title>
        <authorList>
            <person name="Armitage A.D."/>
            <person name="Nellist C.F."/>
            <person name="Bates H."/>
            <person name="Vickerstaff R.J."/>
            <person name="Harrison R.J."/>
        </authorList>
    </citation>
    <scope>NUCLEOTIDE SEQUENCE</scope>
    <source>
        <strain evidence="1">4040</strain>
    </source>
</reference>
<dbReference type="Proteomes" id="UP000736787">
    <property type="component" value="Unassembled WGS sequence"/>
</dbReference>
<evidence type="ECO:0000313" key="1">
    <source>
        <dbReference type="EMBL" id="KAG2952166.1"/>
    </source>
</evidence>
<gene>
    <name evidence="1" type="ORF">PC117_g3058</name>
</gene>
<organism evidence="1 2">
    <name type="scientific">Phytophthora cactorum</name>
    <dbReference type="NCBI Taxonomy" id="29920"/>
    <lineage>
        <taxon>Eukaryota</taxon>
        <taxon>Sar</taxon>
        <taxon>Stramenopiles</taxon>
        <taxon>Oomycota</taxon>
        <taxon>Peronosporomycetes</taxon>
        <taxon>Peronosporales</taxon>
        <taxon>Peronosporaceae</taxon>
        <taxon>Phytophthora</taxon>
    </lineage>
</organism>
<dbReference type="EMBL" id="RCMK01000042">
    <property type="protein sequence ID" value="KAG2952166.1"/>
    <property type="molecule type" value="Genomic_DNA"/>
</dbReference>
<name>A0A8T1L5J4_9STRA</name>
<accession>A0A8T1L5J4</accession>
<evidence type="ECO:0000313" key="2">
    <source>
        <dbReference type="Proteomes" id="UP000736787"/>
    </source>
</evidence>
<comment type="caution">
    <text evidence="1">The sequence shown here is derived from an EMBL/GenBank/DDBJ whole genome shotgun (WGS) entry which is preliminary data.</text>
</comment>
<proteinExistence type="predicted"/>
<protein>
    <submittedName>
        <fullName evidence="1">Uncharacterized protein</fullName>
    </submittedName>
</protein>
<dbReference type="AlphaFoldDB" id="A0A8T1L5J4"/>
<sequence>MSRLLRFSSSAALPLFRLVRNAAGEEGKPQLSALADGYKHMYPYAD</sequence>